<keyword evidence="6" id="KW-1185">Reference proteome</keyword>
<proteinExistence type="predicted"/>
<dbReference type="RefSeq" id="WP_123202414.1">
    <property type="nucleotide sequence ID" value="NZ_RJMB01000018.1"/>
</dbReference>
<dbReference type="Proteomes" id="UP000269198">
    <property type="component" value="Unassembled WGS sequence"/>
</dbReference>
<evidence type="ECO:0000256" key="2">
    <source>
        <dbReference type="ARBA" id="ARBA00023125"/>
    </source>
</evidence>
<comment type="caution">
    <text evidence="5">The sequence shown here is derived from an EMBL/GenBank/DDBJ whole genome shotgun (WGS) entry which is preliminary data.</text>
</comment>
<dbReference type="InterPro" id="IPR011991">
    <property type="entry name" value="ArsR-like_HTH"/>
</dbReference>
<dbReference type="Pfam" id="PF01022">
    <property type="entry name" value="HTH_5"/>
    <property type="match status" value="1"/>
</dbReference>
<dbReference type="PANTHER" id="PTHR33154:SF32">
    <property type="entry name" value="TRANSCRIPTIONAL REGULATORY PROTEIN"/>
    <property type="match status" value="1"/>
</dbReference>
<evidence type="ECO:0000313" key="6">
    <source>
        <dbReference type="Proteomes" id="UP000269198"/>
    </source>
</evidence>
<reference evidence="5 6" key="1">
    <citation type="submission" date="2018-11" db="EMBL/GenBank/DDBJ databases">
        <title>The genome draft of YIM 96095.</title>
        <authorList>
            <person name="Tang S.-K."/>
            <person name="Chunyu W.-X."/>
            <person name="Feng Y.-Z."/>
        </authorList>
    </citation>
    <scope>NUCLEOTIDE SEQUENCE [LARGE SCALE GENOMIC DNA]</scope>
    <source>
        <strain evidence="5 6">YIM 96095</strain>
    </source>
</reference>
<dbReference type="OrthoDB" id="3628427at2"/>
<organism evidence="5 6">
    <name type="scientific">Halostreptopolyspora alba</name>
    <dbReference type="NCBI Taxonomy" id="2487137"/>
    <lineage>
        <taxon>Bacteria</taxon>
        <taxon>Bacillati</taxon>
        <taxon>Actinomycetota</taxon>
        <taxon>Actinomycetes</taxon>
        <taxon>Streptosporangiales</taxon>
        <taxon>Nocardiopsidaceae</taxon>
        <taxon>Halostreptopolyspora</taxon>
    </lineage>
</organism>
<dbReference type="GO" id="GO:0003700">
    <property type="term" value="F:DNA-binding transcription factor activity"/>
    <property type="evidence" value="ECO:0007669"/>
    <property type="project" value="InterPro"/>
</dbReference>
<dbReference type="AlphaFoldDB" id="A0A3N0E5U6"/>
<feature type="domain" description="HTH arsR-type" evidence="4">
    <location>
        <begin position="1"/>
        <end position="99"/>
    </location>
</feature>
<protein>
    <submittedName>
        <fullName evidence="5">ArsR family transcriptional regulator</fullName>
    </submittedName>
</protein>
<dbReference type="EMBL" id="RJMB01000018">
    <property type="protein sequence ID" value="RNL83214.1"/>
    <property type="molecule type" value="Genomic_DNA"/>
</dbReference>
<sequence>MEVEVLKALASQRRLRILEWLRDPVAHFPPQADGDLETDGVCGVLIAQKLGVSQPTAGEHLRVLVAARLIEAKRIKQWVFYRRDEGRIREVKQSFQRDW</sequence>
<dbReference type="SMART" id="SM00418">
    <property type="entry name" value="HTH_ARSR"/>
    <property type="match status" value="1"/>
</dbReference>
<name>A0A3N0E5U6_9ACTN</name>
<dbReference type="InterPro" id="IPR051081">
    <property type="entry name" value="HTH_MetalResp_TranReg"/>
</dbReference>
<dbReference type="Gene3D" id="1.10.10.10">
    <property type="entry name" value="Winged helix-like DNA-binding domain superfamily/Winged helix DNA-binding domain"/>
    <property type="match status" value="1"/>
</dbReference>
<keyword evidence="1" id="KW-0805">Transcription regulation</keyword>
<dbReference type="PANTHER" id="PTHR33154">
    <property type="entry name" value="TRANSCRIPTIONAL REGULATOR, ARSR FAMILY"/>
    <property type="match status" value="1"/>
</dbReference>
<evidence type="ECO:0000313" key="5">
    <source>
        <dbReference type="EMBL" id="RNL83214.1"/>
    </source>
</evidence>
<accession>A0A3N0E5U6</accession>
<dbReference type="PROSITE" id="PS50987">
    <property type="entry name" value="HTH_ARSR_2"/>
    <property type="match status" value="1"/>
</dbReference>
<evidence type="ECO:0000256" key="1">
    <source>
        <dbReference type="ARBA" id="ARBA00023015"/>
    </source>
</evidence>
<dbReference type="InterPro" id="IPR036390">
    <property type="entry name" value="WH_DNA-bd_sf"/>
</dbReference>
<keyword evidence="3" id="KW-0804">Transcription</keyword>
<dbReference type="InterPro" id="IPR036388">
    <property type="entry name" value="WH-like_DNA-bd_sf"/>
</dbReference>
<dbReference type="InterPro" id="IPR001845">
    <property type="entry name" value="HTH_ArsR_DNA-bd_dom"/>
</dbReference>
<evidence type="ECO:0000256" key="3">
    <source>
        <dbReference type="ARBA" id="ARBA00023163"/>
    </source>
</evidence>
<keyword evidence="2" id="KW-0238">DNA-binding</keyword>
<evidence type="ECO:0000259" key="4">
    <source>
        <dbReference type="PROSITE" id="PS50987"/>
    </source>
</evidence>
<gene>
    <name evidence="5" type="ORF">EFW17_17125</name>
</gene>
<dbReference type="GO" id="GO:0003677">
    <property type="term" value="F:DNA binding"/>
    <property type="evidence" value="ECO:0007669"/>
    <property type="project" value="UniProtKB-KW"/>
</dbReference>
<dbReference type="CDD" id="cd00090">
    <property type="entry name" value="HTH_ARSR"/>
    <property type="match status" value="1"/>
</dbReference>
<dbReference type="SUPFAM" id="SSF46785">
    <property type="entry name" value="Winged helix' DNA-binding domain"/>
    <property type="match status" value="1"/>
</dbReference>